<dbReference type="InterPro" id="IPR013784">
    <property type="entry name" value="Carb-bd-like_fold"/>
</dbReference>
<protein>
    <submittedName>
        <fullName evidence="9">Oar protein</fullName>
    </submittedName>
</protein>
<dbReference type="InterPro" id="IPR036942">
    <property type="entry name" value="Beta-barrel_TonB_sf"/>
</dbReference>
<keyword evidence="7" id="KW-0998">Cell outer membrane</keyword>
<dbReference type="GO" id="GO:0015344">
    <property type="term" value="F:siderophore uptake transmembrane transporter activity"/>
    <property type="evidence" value="ECO:0007669"/>
    <property type="project" value="TreeGrafter"/>
</dbReference>
<evidence type="ECO:0000256" key="3">
    <source>
        <dbReference type="ARBA" id="ARBA00022452"/>
    </source>
</evidence>
<dbReference type="Gene3D" id="2.40.170.20">
    <property type="entry name" value="TonB-dependent receptor, beta-barrel domain"/>
    <property type="match status" value="1"/>
</dbReference>
<evidence type="ECO:0000313" key="10">
    <source>
        <dbReference type="Proteomes" id="UP000257323"/>
    </source>
</evidence>
<comment type="caution">
    <text evidence="9">The sequence shown here is derived from an EMBL/GenBank/DDBJ whole genome shotgun (WGS) entry which is preliminary data.</text>
</comment>
<accession>A0A3E2BKR6</accession>
<keyword evidence="4" id="KW-0812">Transmembrane</keyword>
<evidence type="ECO:0000259" key="8">
    <source>
        <dbReference type="Pfam" id="PF00593"/>
    </source>
</evidence>
<dbReference type="SUPFAM" id="SSF49452">
    <property type="entry name" value="Starch-binding domain-like"/>
    <property type="match status" value="1"/>
</dbReference>
<keyword evidence="2" id="KW-0813">Transport</keyword>
<evidence type="ECO:0000256" key="6">
    <source>
        <dbReference type="ARBA" id="ARBA00023136"/>
    </source>
</evidence>
<evidence type="ECO:0000256" key="1">
    <source>
        <dbReference type="ARBA" id="ARBA00004571"/>
    </source>
</evidence>
<dbReference type="PANTHER" id="PTHR30069:SF46">
    <property type="entry name" value="OAR PROTEIN"/>
    <property type="match status" value="1"/>
</dbReference>
<reference evidence="9 10" key="1">
    <citation type="submission" date="2018-08" db="EMBL/GenBank/DDBJ databases">
        <title>Genome analysis of the thermophilic bacterium of the candidate phylum Aminicenantes from deep subsurface aquifer revealed its physiology and ecological role.</title>
        <authorList>
            <person name="Kadnikov V.V."/>
            <person name="Mardanov A.V."/>
            <person name="Beletsky A.V."/>
            <person name="Karnachuk O.V."/>
            <person name="Ravin N.V."/>
        </authorList>
    </citation>
    <scope>NUCLEOTIDE SEQUENCE [LARGE SCALE GENOMIC DNA]</scope>
    <source>
        <strain evidence="9">BY38</strain>
    </source>
</reference>
<dbReference type="InterPro" id="IPR000531">
    <property type="entry name" value="Beta-barrel_TonB"/>
</dbReference>
<dbReference type="InterPro" id="IPR039426">
    <property type="entry name" value="TonB-dep_rcpt-like"/>
</dbReference>
<dbReference type="Pfam" id="PF00593">
    <property type="entry name" value="TonB_dep_Rec_b-barrel"/>
    <property type="match status" value="1"/>
</dbReference>
<dbReference type="Gene3D" id="2.60.40.1120">
    <property type="entry name" value="Carboxypeptidase-like, regulatory domain"/>
    <property type="match status" value="1"/>
</dbReference>
<sequence length="916" mass="103077">MPKFLRLSLLVLFTILLVSGLALAQERGSVRGLVKTADGRILEGATVIISGKPLPLGKEYITGKDGGFLFQALPPGKYTLVVTHPEMIDFTAEVVVAVDRQTFVNAVMQPVGKISEEVTVVAAIPAIDLKSTEVSANWVSDTLQKLPLGRSYASLFQLAPGVADNRDFAPAAGGGKQDNVYLYDGSNITNPFFGYLGSNFSEMDIQEVNIKRGGISAEFGRSAGMVTNAITKSGSNQISGSLRFVFEPSEFTWKSHDPNIITKYDRYAPSIGIGGPIIKDRLWWYVSGNLPYSRTTGRVNNLGPVPDAKSTSNELFAKITANPWRAHIFSVSFRNNDYTNKNSGIGVNDAPSVAVNGNGLSRIIYASWVWTITQSTLLEVKYDHVNENYKSVPINELGYLPPFDINNLDKMGYFQTATGYIIPPATASGQYVGGASEYNTQNFFRDEFKLVFTKYLDFTGHSHVIKAGFSYDDGGEYLERLANGWGSIIVTTYGGQPVFRCRYYSEQPPQDSRGRTYGIFLQDNISIGERFTLTLGFLLNRDEFSVKTEEKIKFLTFNFDKEIQPRFGFTYVLDPKSGDKVFASFGRYNNMDNRSLARAAAPVRIFRTDTYFSRTDGTKIADVIQANETGKIIHPDVKPTYTDEVVAGYSRPLNKDWTVEVWGQYRYVNHIIEDFPTRNRETSPGSYIYHNLDGQLISWYFLPPDIQAKIPQSGFNPFFASKARRVYKSVNIELKKQYSDKWSLTAMYTLSRMSGNWDLDYAPGTALFYASSYIEDAPGLYLSDPNREGILSGDRTHVFKLFGTWQFLKRTTFGGYLRVQSGAPWEMRGRDYYGNYYRYLEPAGSHRLKTWVNCDMQISYEIPLSRFRAILEARMMNVFNAQTALRIDTRGDQPSYMMPTSYAPPRTFALTFYVNY</sequence>
<dbReference type="GO" id="GO:0030246">
    <property type="term" value="F:carbohydrate binding"/>
    <property type="evidence" value="ECO:0007669"/>
    <property type="project" value="InterPro"/>
</dbReference>
<comment type="subcellular location">
    <subcellularLocation>
        <location evidence="1">Cell outer membrane</location>
        <topology evidence="1">Multi-pass membrane protein</topology>
    </subcellularLocation>
</comment>
<evidence type="ECO:0000256" key="4">
    <source>
        <dbReference type="ARBA" id="ARBA00022692"/>
    </source>
</evidence>
<keyword evidence="3" id="KW-1134">Transmembrane beta strand</keyword>
<feature type="domain" description="TonB-dependent receptor-like beta-barrel" evidence="8">
    <location>
        <begin position="336"/>
        <end position="867"/>
    </location>
</feature>
<organism evidence="9 10">
    <name type="scientific">Candidatus Saccharicenans subterraneus</name>
    <dbReference type="NCBI Taxonomy" id="2508984"/>
    <lineage>
        <taxon>Bacteria</taxon>
        <taxon>Candidatus Aminicenantota</taxon>
        <taxon>Candidatus Aminicenantia</taxon>
        <taxon>Candidatus Aminicenantales</taxon>
        <taxon>Candidatus Saccharicenantaceae</taxon>
        <taxon>Candidatus Saccharicenans</taxon>
    </lineage>
</organism>
<dbReference type="Pfam" id="PF13620">
    <property type="entry name" value="CarboxypepD_reg"/>
    <property type="match status" value="1"/>
</dbReference>
<dbReference type="SUPFAM" id="SSF56935">
    <property type="entry name" value="Porins"/>
    <property type="match status" value="1"/>
</dbReference>
<proteinExistence type="predicted"/>
<dbReference type="GO" id="GO:0044718">
    <property type="term" value="P:siderophore transmembrane transport"/>
    <property type="evidence" value="ECO:0007669"/>
    <property type="project" value="TreeGrafter"/>
</dbReference>
<keyword evidence="5" id="KW-0798">TonB box</keyword>
<name>A0A3E2BKR6_9BACT</name>
<evidence type="ECO:0000256" key="5">
    <source>
        <dbReference type="ARBA" id="ARBA00023077"/>
    </source>
</evidence>
<gene>
    <name evidence="9" type="ORF">OP8BY_0458</name>
</gene>
<dbReference type="GO" id="GO:0009279">
    <property type="term" value="C:cell outer membrane"/>
    <property type="evidence" value="ECO:0007669"/>
    <property type="project" value="UniProtKB-SubCell"/>
</dbReference>
<evidence type="ECO:0000256" key="2">
    <source>
        <dbReference type="ARBA" id="ARBA00022448"/>
    </source>
</evidence>
<dbReference type="EMBL" id="QUAH01000010">
    <property type="protein sequence ID" value="RFT15349.1"/>
    <property type="molecule type" value="Genomic_DNA"/>
</dbReference>
<dbReference type="AlphaFoldDB" id="A0A3E2BKR6"/>
<dbReference type="PANTHER" id="PTHR30069">
    <property type="entry name" value="TONB-DEPENDENT OUTER MEMBRANE RECEPTOR"/>
    <property type="match status" value="1"/>
</dbReference>
<keyword evidence="6" id="KW-0472">Membrane</keyword>
<dbReference type="Proteomes" id="UP000257323">
    <property type="component" value="Unassembled WGS sequence"/>
</dbReference>
<evidence type="ECO:0000256" key="7">
    <source>
        <dbReference type="ARBA" id="ARBA00023237"/>
    </source>
</evidence>
<evidence type="ECO:0000313" key="9">
    <source>
        <dbReference type="EMBL" id="RFT15349.1"/>
    </source>
</evidence>